<proteinExistence type="predicted"/>
<name>A0A099YCW2_LIMMU</name>
<evidence type="ECO:0000313" key="2">
    <source>
        <dbReference type="Proteomes" id="UP000030001"/>
    </source>
</evidence>
<organism evidence="1 2">
    <name type="scientific">Limosilactobacillus mucosae</name>
    <name type="common">Lactobacillus mucosae</name>
    <dbReference type="NCBI Taxonomy" id="97478"/>
    <lineage>
        <taxon>Bacteria</taxon>
        <taxon>Bacillati</taxon>
        <taxon>Bacillota</taxon>
        <taxon>Bacilli</taxon>
        <taxon>Lactobacillales</taxon>
        <taxon>Lactobacillaceae</taxon>
        <taxon>Limosilactobacillus</taxon>
    </lineage>
</organism>
<evidence type="ECO:0000313" key="1">
    <source>
        <dbReference type="EMBL" id="KGL66733.1"/>
    </source>
</evidence>
<sequence>MTMTVKEFNQTAVAKGFTTSVDATLGLILLKQHETAVWAIAIHKVGAASQLAPLLELDKAIQAQALAEALAETDLADRYADIFELF</sequence>
<gene>
    <name evidence="1" type="ORF">LX03_06575</name>
</gene>
<reference evidence="1 2" key="1">
    <citation type="submission" date="2014-09" db="EMBL/GenBank/DDBJ databases">
        <title>Lactobacillus mucosae CRL573 Genome Sequencing.</title>
        <authorList>
            <person name="Bleckwedel J."/>
            <person name="Teran L.C."/>
            <person name="Bonacina J."/>
            <person name="Saavedra L."/>
            <person name="Mozzi F.B."/>
            <person name="Raya R.R."/>
        </authorList>
    </citation>
    <scope>NUCLEOTIDE SEQUENCE [LARGE SCALE GENOMIC DNA]</scope>
    <source>
        <strain evidence="1 2">CRL573</strain>
    </source>
</reference>
<dbReference type="EMBL" id="JROC01000033">
    <property type="protein sequence ID" value="KGL66733.1"/>
    <property type="molecule type" value="Genomic_DNA"/>
</dbReference>
<accession>A0A099YCW2</accession>
<comment type="caution">
    <text evidence="1">The sequence shown here is derived from an EMBL/GenBank/DDBJ whole genome shotgun (WGS) entry which is preliminary data.</text>
</comment>
<dbReference type="Proteomes" id="UP000030001">
    <property type="component" value="Unassembled WGS sequence"/>
</dbReference>
<protein>
    <submittedName>
        <fullName evidence="1">Uncharacterized protein</fullName>
    </submittedName>
</protein>
<dbReference type="AlphaFoldDB" id="A0A099YCW2"/>